<name>A0A1I4QLK0_9GAMM</name>
<dbReference type="Proteomes" id="UP000199339">
    <property type="component" value="Unassembled WGS sequence"/>
</dbReference>
<evidence type="ECO:0000313" key="2">
    <source>
        <dbReference type="Proteomes" id="UP000199339"/>
    </source>
</evidence>
<evidence type="ECO:0000313" key="1">
    <source>
        <dbReference type="EMBL" id="SFM40929.1"/>
    </source>
</evidence>
<organism evidence="1 2">
    <name type="scientific">Marinobacter pelagius</name>
    <dbReference type="NCBI Taxonomy" id="379482"/>
    <lineage>
        <taxon>Bacteria</taxon>
        <taxon>Pseudomonadati</taxon>
        <taxon>Pseudomonadota</taxon>
        <taxon>Gammaproteobacteria</taxon>
        <taxon>Pseudomonadales</taxon>
        <taxon>Marinobacteraceae</taxon>
        <taxon>Marinobacter</taxon>
    </lineage>
</organism>
<reference evidence="2" key="1">
    <citation type="submission" date="2016-10" db="EMBL/GenBank/DDBJ databases">
        <authorList>
            <person name="Varghese N."/>
            <person name="Submissions S."/>
        </authorList>
    </citation>
    <scope>NUCLEOTIDE SEQUENCE [LARGE SCALE GENOMIC DNA]</scope>
    <source>
        <strain evidence="2">CGMCC 1.6775</strain>
    </source>
</reference>
<accession>A0A1I4QLK0</accession>
<dbReference type="AlphaFoldDB" id="A0A1I4QLK0"/>
<dbReference type="RefSeq" id="WP_139226991.1">
    <property type="nucleotide sequence ID" value="NZ_FOUR01000001.1"/>
</dbReference>
<dbReference type="EMBL" id="FOUR01000001">
    <property type="protein sequence ID" value="SFM40929.1"/>
    <property type="molecule type" value="Genomic_DNA"/>
</dbReference>
<protein>
    <submittedName>
        <fullName evidence="1">Uncharacterized protein</fullName>
    </submittedName>
</protein>
<sequence length="280" mass="30911">MNLYLDPSLAAHRHGRFFVSQLGAEPMDELPGSGLVMMHGKGFQGLSASEQETRWQWASQPGRALLLLPPFQLGAVFDQVDWQITLRTEVASTTDGIVPQILSNETNQNLVGSDGEFDRASGHQWRDYSVNTRYVKKHQGTGIFAATCLPLWSISLLDNAQDTVAWLESLLSLAGNAVVDSSAEPQASSAELKPTDYTLLVCMQAWDIHTVEEVSQALSNGAPSLFTIPEADLVEGFARLREAGLIDHRGLTELGHEVLYESPYGHYAERLKEEAPYERK</sequence>
<proteinExistence type="predicted"/>
<keyword evidence="2" id="KW-1185">Reference proteome</keyword>
<gene>
    <name evidence="1" type="ORF">SAMN04487961_0163</name>
</gene>
<dbReference type="OrthoDB" id="7058050at2"/>